<keyword evidence="2 5" id="KW-0689">Ribosomal protein</keyword>
<dbReference type="PROSITE" id="PS00831">
    <property type="entry name" value="RIBOSOMAL_L27"/>
    <property type="match status" value="1"/>
</dbReference>
<evidence type="ECO:0000313" key="8">
    <source>
        <dbReference type="Proteomes" id="UP001597601"/>
    </source>
</evidence>
<evidence type="ECO:0000256" key="5">
    <source>
        <dbReference type="HAMAP-Rule" id="MF_00539"/>
    </source>
</evidence>
<dbReference type="Pfam" id="PF01016">
    <property type="entry name" value="Ribosomal_L27"/>
    <property type="match status" value="1"/>
</dbReference>
<dbReference type="RefSeq" id="WP_377126637.1">
    <property type="nucleotide sequence ID" value="NZ_JBHUON010000010.1"/>
</dbReference>
<dbReference type="Proteomes" id="UP001597601">
    <property type="component" value="Unassembled WGS sequence"/>
</dbReference>
<evidence type="ECO:0000256" key="3">
    <source>
        <dbReference type="ARBA" id="ARBA00023274"/>
    </source>
</evidence>
<dbReference type="PANTHER" id="PTHR15893:SF0">
    <property type="entry name" value="LARGE RIBOSOMAL SUBUNIT PROTEIN BL27M"/>
    <property type="match status" value="1"/>
</dbReference>
<dbReference type="InterPro" id="IPR001684">
    <property type="entry name" value="Ribosomal_bL27"/>
</dbReference>
<dbReference type="EMBL" id="JBHUON010000010">
    <property type="protein sequence ID" value="MFD2865041.1"/>
    <property type="molecule type" value="Genomic_DNA"/>
</dbReference>
<gene>
    <name evidence="5 7" type="primary">rpmA</name>
    <name evidence="7" type="ORF">ACFSYC_10120</name>
</gene>
<dbReference type="SUPFAM" id="SSF110324">
    <property type="entry name" value="Ribosomal L27 protein-like"/>
    <property type="match status" value="1"/>
</dbReference>
<evidence type="ECO:0000256" key="1">
    <source>
        <dbReference type="ARBA" id="ARBA00010797"/>
    </source>
</evidence>
<evidence type="ECO:0000256" key="4">
    <source>
        <dbReference type="ARBA" id="ARBA00035175"/>
    </source>
</evidence>
<keyword evidence="8" id="KW-1185">Reference proteome</keyword>
<keyword evidence="3 5" id="KW-0687">Ribonucleoprotein</keyword>
<evidence type="ECO:0000313" key="7">
    <source>
        <dbReference type="EMBL" id="MFD2865041.1"/>
    </source>
</evidence>
<comment type="caution">
    <text evidence="7">The sequence shown here is derived from an EMBL/GenBank/DDBJ whole genome shotgun (WGS) entry which is preliminary data.</text>
</comment>
<dbReference type="GO" id="GO:0005840">
    <property type="term" value="C:ribosome"/>
    <property type="evidence" value="ECO:0007669"/>
    <property type="project" value="UniProtKB-KW"/>
</dbReference>
<name>A0ABW5XPY2_9SPHI</name>
<proteinExistence type="inferred from homology"/>
<dbReference type="HAMAP" id="MF_00539">
    <property type="entry name" value="Ribosomal_bL27"/>
    <property type="match status" value="1"/>
</dbReference>
<evidence type="ECO:0000256" key="6">
    <source>
        <dbReference type="SAM" id="MobiDB-lite"/>
    </source>
</evidence>
<sequence>MAHKKGAGSSRNGRESHSKRLGIKIFGGQPAIAGNIIVRQRGTKHNPGLNVGLGKDHTLFALAAGEVVFKKKADNRSYVSVIPFATAPVAEDAAPAPKAKAAAKPAPVAEVAPEVVAETAAPAEEEAPKAKKAAAPKKKAADAEEAEAPAAE</sequence>
<dbReference type="InterPro" id="IPR018261">
    <property type="entry name" value="Ribosomal_bL27_CS"/>
</dbReference>
<reference evidence="8" key="1">
    <citation type="journal article" date="2019" name="Int. J. Syst. Evol. Microbiol.">
        <title>The Global Catalogue of Microorganisms (GCM) 10K type strain sequencing project: providing services to taxonomists for standard genome sequencing and annotation.</title>
        <authorList>
            <consortium name="The Broad Institute Genomics Platform"/>
            <consortium name="The Broad Institute Genome Sequencing Center for Infectious Disease"/>
            <person name="Wu L."/>
            <person name="Ma J."/>
        </authorList>
    </citation>
    <scope>NUCLEOTIDE SEQUENCE [LARGE SCALE GENOMIC DNA]</scope>
    <source>
        <strain evidence="8">KCTC 52232</strain>
    </source>
</reference>
<feature type="compositionally biased region" description="Acidic residues" evidence="6">
    <location>
        <begin position="143"/>
        <end position="152"/>
    </location>
</feature>
<comment type="similarity">
    <text evidence="1 5">Belongs to the bacterial ribosomal protein bL27 family.</text>
</comment>
<dbReference type="PANTHER" id="PTHR15893">
    <property type="entry name" value="RIBOSOMAL PROTEIN L27"/>
    <property type="match status" value="1"/>
</dbReference>
<feature type="region of interest" description="Disordered" evidence="6">
    <location>
        <begin position="117"/>
        <end position="152"/>
    </location>
</feature>
<dbReference type="PRINTS" id="PR00063">
    <property type="entry name" value="RIBOSOMALL27"/>
</dbReference>
<organism evidence="7 8">
    <name type="scientific">Mucilaginibacter antarcticus</name>
    <dbReference type="NCBI Taxonomy" id="1855725"/>
    <lineage>
        <taxon>Bacteria</taxon>
        <taxon>Pseudomonadati</taxon>
        <taxon>Bacteroidota</taxon>
        <taxon>Sphingobacteriia</taxon>
        <taxon>Sphingobacteriales</taxon>
        <taxon>Sphingobacteriaceae</taxon>
        <taxon>Mucilaginibacter</taxon>
    </lineage>
</organism>
<dbReference type="NCBIfam" id="TIGR00062">
    <property type="entry name" value="L27"/>
    <property type="match status" value="1"/>
</dbReference>
<accession>A0ABW5XPY2</accession>
<evidence type="ECO:0000256" key="2">
    <source>
        <dbReference type="ARBA" id="ARBA00022980"/>
    </source>
</evidence>
<dbReference type="Gene3D" id="2.40.50.100">
    <property type="match status" value="1"/>
</dbReference>
<protein>
    <recommendedName>
        <fullName evidence="4 5">Large ribosomal subunit protein bL27</fullName>
    </recommendedName>
</protein>